<gene>
    <name evidence="2" type="ORF">CPEL01642_LOCUS20862</name>
</gene>
<protein>
    <submittedName>
        <fullName evidence="2">Uncharacterized protein</fullName>
    </submittedName>
</protein>
<organism evidence="2">
    <name type="scientific">Coccolithus braarudii</name>
    <dbReference type="NCBI Taxonomy" id="221442"/>
    <lineage>
        <taxon>Eukaryota</taxon>
        <taxon>Haptista</taxon>
        <taxon>Haptophyta</taxon>
        <taxon>Prymnesiophyceae</taxon>
        <taxon>Coccolithales</taxon>
        <taxon>Coccolithaceae</taxon>
        <taxon>Coccolithus</taxon>
    </lineage>
</organism>
<reference evidence="2" key="1">
    <citation type="submission" date="2021-01" db="EMBL/GenBank/DDBJ databases">
        <authorList>
            <person name="Corre E."/>
            <person name="Pelletier E."/>
            <person name="Niang G."/>
            <person name="Scheremetjew M."/>
            <person name="Finn R."/>
            <person name="Kale V."/>
            <person name="Holt S."/>
            <person name="Cochrane G."/>
            <person name="Meng A."/>
            <person name="Brown T."/>
            <person name="Cohen L."/>
        </authorList>
    </citation>
    <scope>NUCLEOTIDE SEQUENCE</scope>
    <source>
        <strain evidence="2">PLY182g</strain>
    </source>
</reference>
<proteinExistence type="predicted"/>
<evidence type="ECO:0000313" key="2">
    <source>
        <dbReference type="EMBL" id="CAD8617481.1"/>
    </source>
</evidence>
<dbReference type="EMBL" id="HBEY01043584">
    <property type="protein sequence ID" value="CAD8617481.1"/>
    <property type="molecule type" value="Transcribed_RNA"/>
</dbReference>
<feature type="compositionally biased region" description="Basic and acidic residues" evidence="1">
    <location>
        <begin position="191"/>
        <end position="210"/>
    </location>
</feature>
<dbReference type="AlphaFoldDB" id="A0A7S0Q570"/>
<accession>A0A7S0Q570</accession>
<sequence length="235" mass="26043">MAMAAYRSSDEEEDGDVWEDALRTKVEQVQCILGFFNPFGNGGVHPDDQAELDLFMRHASRAATRRKVMVLTELTNFLAGKPSTELLADRAYLPDESQVSTESQLDREHYEDLECERTPEVGVSVLRSGERQLTTADSLQRLRKRLGTFGSPLVQSSASLVTPPPARDQTRYDGALVGQATQMEDVPMASSERRGHRPDMEKLQSSHPDRSACNGAGQLPPESRWLDEAGDCMCA</sequence>
<feature type="region of interest" description="Disordered" evidence="1">
    <location>
        <begin position="178"/>
        <end position="235"/>
    </location>
</feature>
<name>A0A7S0Q570_9EUKA</name>
<evidence type="ECO:0000256" key="1">
    <source>
        <dbReference type="SAM" id="MobiDB-lite"/>
    </source>
</evidence>